<feature type="compositionally biased region" description="Basic and acidic residues" evidence="1">
    <location>
        <begin position="221"/>
        <end position="230"/>
    </location>
</feature>
<evidence type="ECO:0000256" key="1">
    <source>
        <dbReference type="SAM" id="MobiDB-lite"/>
    </source>
</evidence>
<organism evidence="2 3">
    <name type="scientific">Orchesella dallaii</name>
    <dbReference type="NCBI Taxonomy" id="48710"/>
    <lineage>
        <taxon>Eukaryota</taxon>
        <taxon>Metazoa</taxon>
        <taxon>Ecdysozoa</taxon>
        <taxon>Arthropoda</taxon>
        <taxon>Hexapoda</taxon>
        <taxon>Collembola</taxon>
        <taxon>Entomobryomorpha</taxon>
        <taxon>Entomobryoidea</taxon>
        <taxon>Orchesellidae</taxon>
        <taxon>Orchesellinae</taxon>
        <taxon>Orchesella</taxon>
    </lineage>
</organism>
<protein>
    <submittedName>
        <fullName evidence="2">Uncharacterized protein</fullName>
    </submittedName>
</protein>
<name>A0ABP1Q7Z5_9HEXA</name>
<evidence type="ECO:0000313" key="3">
    <source>
        <dbReference type="Proteomes" id="UP001642540"/>
    </source>
</evidence>
<dbReference type="Proteomes" id="UP001642540">
    <property type="component" value="Unassembled WGS sequence"/>
</dbReference>
<keyword evidence="3" id="KW-1185">Reference proteome</keyword>
<accession>A0ABP1Q7Z5</accession>
<reference evidence="2 3" key="1">
    <citation type="submission" date="2024-08" db="EMBL/GenBank/DDBJ databases">
        <authorList>
            <person name="Cucini C."/>
            <person name="Frati F."/>
        </authorList>
    </citation>
    <scope>NUCLEOTIDE SEQUENCE [LARGE SCALE GENOMIC DNA]</scope>
</reference>
<dbReference type="EMBL" id="CAXLJM020000026">
    <property type="protein sequence ID" value="CAL8092964.1"/>
    <property type="molecule type" value="Genomic_DNA"/>
</dbReference>
<feature type="compositionally biased region" description="Basic residues" evidence="1">
    <location>
        <begin position="165"/>
        <end position="182"/>
    </location>
</feature>
<gene>
    <name evidence="2" type="ORF">ODALV1_LOCUS8364</name>
</gene>
<feature type="compositionally biased region" description="Basic residues" evidence="1">
    <location>
        <begin position="88"/>
        <end position="100"/>
    </location>
</feature>
<sequence>MVLYDEAMLLPAKPAGSVPIAKGRRRFPSNTATLLIIIVVCGLPSSVYPVPLPSSSAWSLPSLNYFFKDTKTKSHSNNFVVGQGSHETHHHLSSSPHHKEKSLLHDGDTHHNAIEESNPTLSTDDGKAASTGRLISSHDIRMTDNWGWVRRGASDPAQTTETRRKQNRNNIRHSKSKHKQRHSSSSSSSPSIPSTSSFYSSSSMSSSSRGKKKENLLCPFDEIRGPDGKCRKAPRFSLYRVGRK</sequence>
<feature type="region of interest" description="Disordered" evidence="1">
    <location>
        <begin position="83"/>
        <end position="232"/>
    </location>
</feature>
<feature type="compositionally biased region" description="Basic and acidic residues" evidence="1">
    <location>
        <begin position="101"/>
        <end position="114"/>
    </location>
</feature>
<evidence type="ECO:0000313" key="2">
    <source>
        <dbReference type="EMBL" id="CAL8092964.1"/>
    </source>
</evidence>
<comment type="caution">
    <text evidence="2">The sequence shown here is derived from an EMBL/GenBank/DDBJ whole genome shotgun (WGS) entry which is preliminary data.</text>
</comment>
<proteinExistence type="predicted"/>
<feature type="compositionally biased region" description="Low complexity" evidence="1">
    <location>
        <begin position="183"/>
        <end position="208"/>
    </location>
</feature>